<sequence length="458" mass="49864">MALARRLLATACAVTRTTDFAVRWSGARFFLPDVFVARFANLGGIDPALMSAQFEGARSFADERWVRYWEKIAADHAATADRSLATLSAAIGLTAVSVEGLLRDDDQAVVGSLARLIEPAASFLADRGPQPQVDQLKRFIQGHVSSDDAATEHLKQATIAVDSLVKMATYQTIAAWPGWSPGRMRAYRTAQRISEALVRAIAPAVGLTTESIAVRVDGEDVRGYAVFPSGELACAAVLVTNGLDGTAQELLFPLLKYRDRGLALVVMEMPGTYLYKQPMSGNSELIYGAMIDHLSRHPRIDGDRIGMFGLSFGGYWSTRMAATSPRLRCIVTCATPTHRSLGPHGAIGVPEVMVVAMRRTLGAANLRDLGPKLGALSLRKMYNRITVPLLIISGDADTVVDPRDSSDLANALPQAELRLYVGDDHCAMGHYREWMDFAFEWLRDKLAAEVPLTRTSDL</sequence>
<dbReference type="InterPro" id="IPR050261">
    <property type="entry name" value="FrsA_esterase"/>
</dbReference>
<evidence type="ECO:0000256" key="2">
    <source>
        <dbReference type="ARBA" id="ARBA00022801"/>
    </source>
</evidence>
<proteinExistence type="inferred from homology"/>
<dbReference type="Proteomes" id="UP001609219">
    <property type="component" value="Unassembled WGS sequence"/>
</dbReference>
<evidence type="ECO:0000256" key="1">
    <source>
        <dbReference type="ARBA" id="ARBA00008645"/>
    </source>
</evidence>
<reference evidence="3 4" key="1">
    <citation type="submission" date="2024-10" db="EMBL/GenBank/DDBJ databases">
        <authorList>
            <person name="Riesco R."/>
        </authorList>
    </citation>
    <scope>NUCLEOTIDE SEQUENCE [LARGE SCALE GENOMIC DNA]</scope>
    <source>
        <strain evidence="3 4">NCIMB 15450</strain>
    </source>
</reference>
<comment type="caution">
    <text evidence="3">The sequence shown here is derived from an EMBL/GenBank/DDBJ whole genome shotgun (WGS) entry which is preliminary data.</text>
</comment>
<evidence type="ECO:0000313" key="4">
    <source>
        <dbReference type="Proteomes" id="UP001609219"/>
    </source>
</evidence>
<dbReference type="SUPFAM" id="SSF53474">
    <property type="entry name" value="alpha/beta-Hydrolases"/>
    <property type="match status" value="1"/>
</dbReference>
<protein>
    <submittedName>
        <fullName evidence="3">Alpha/beta hydrolase family protein</fullName>
        <ecNumber evidence="3">3.4.-.-</ecNumber>
    </submittedName>
</protein>
<keyword evidence="2 3" id="KW-0378">Hydrolase</keyword>
<dbReference type="EC" id="3.4.-.-" evidence="3"/>
<dbReference type="PANTHER" id="PTHR22946">
    <property type="entry name" value="DIENELACTONE HYDROLASE DOMAIN-CONTAINING PROTEIN-RELATED"/>
    <property type="match status" value="1"/>
</dbReference>
<comment type="similarity">
    <text evidence="1">Belongs to the AB hydrolase superfamily.</text>
</comment>
<dbReference type="RefSeq" id="WP_395127766.1">
    <property type="nucleotide sequence ID" value="NZ_JBIMSN010000094.1"/>
</dbReference>
<organism evidence="3 4">
    <name type="scientific">Antrihabitans spumae</name>
    <dbReference type="NCBI Taxonomy" id="3373370"/>
    <lineage>
        <taxon>Bacteria</taxon>
        <taxon>Bacillati</taxon>
        <taxon>Actinomycetota</taxon>
        <taxon>Actinomycetes</taxon>
        <taxon>Mycobacteriales</taxon>
        <taxon>Nocardiaceae</taxon>
        <taxon>Antrihabitans</taxon>
    </lineage>
</organism>
<gene>
    <name evidence="3" type="ORF">ACHIRB_20395</name>
</gene>
<dbReference type="GO" id="GO:0016787">
    <property type="term" value="F:hydrolase activity"/>
    <property type="evidence" value="ECO:0007669"/>
    <property type="project" value="UniProtKB-KW"/>
</dbReference>
<name>A0ABW7K7T8_9NOCA</name>
<dbReference type="InterPro" id="IPR010520">
    <property type="entry name" value="FrsA-like"/>
</dbReference>
<dbReference type="EMBL" id="JBIMSN010000094">
    <property type="protein sequence ID" value="MFH5230905.1"/>
    <property type="molecule type" value="Genomic_DNA"/>
</dbReference>
<dbReference type="Gene3D" id="3.40.50.1820">
    <property type="entry name" value="alpha/beta hydrolase"/>
    <property type="match status" value="1"/>
</dbReference>
<keyword evidence="4" id="KW-1185">Reference proteome</keyword>
<dbReference type="InterPro" id="IPR029058">
    <property type="entry name" value="AB_hydrolase_fold"/>
</dbReference>
<evidence type="ECO:0000313" key="3">
    <source>
        <dbReference type="EMBL" id="MFH5230905.1"/>
    </source>
</evidence>
<dbReference type="PANTHER" id="PTHR22946:SF12">
    <property type="entry name" value="CONIDIAL PIGMENT BIOSYNTHESIS PROTEIN AYG1 (AFU_ORTHOLOGUE AFUA_2G17550)"/>
    <property type="match status" value="1"/>
</dbReference>
<accession>A0ABW7K7T8</accession>
<dbReference type="Pfam" id="PF06500">
    <property type="entry name" value="FrsA-like"/>
    <property type="match status" value="1"/>
</dbReference>